<evidence type="ECO:0000313" key="3">
    <source>
        <dbReference type="Proteomes" id="UP001596002"/>
    </source>
</evidence>
<feature type="transmembrane region" description="Helical" evidence="1">
    <location>
        <begin position="131"/>
        <end position="151"/>
    </location>
</feature>
<feature type="transmembrane region" description="Helical" evidence="1">
    <location>
        <begin position="60"/>
        <end position="78"/>
    </location>
</feature>
<dbReference type="InterPro" id="IPR005081">
    <property type="entry name" value="SpoIIGA"/>
</dbReference>
<proteinExistence type="predicted"/>
<dbReference type="Pfam" id="PF03419">
    <property type="entry name" value="Peptidase_U4"/>
    <property type="match status" value="1"/>
</dbReference>
<dbReference type="EMBL" id="JBHSHC010000157">
    <property type="protein sequence ID" value="MFC4770203.1"/>
    <property type="molecule type" value="Genomic_DNA"/>
</dbReference>
<keyword evidence="1" id="KW-0472">Membrane</keyword>
<keyword evidence="1" id="KW-1133">Transmembrane helix</keyword>
<feature type="transmembrane region" description="Helical" evidence="1">
    <location>
        <begin position="90"/>
        <end position="111"/>
    </location>
</feature>
<feature type="transmembrane region" description="Helical" evidence="1">
    <location>
        <begin position="34"/>
        <end position="54"/>
    </location>
</feature>
<gene>
    <name evidence="2" type="primary">spoIIGA</name>
    <name evidence="2" type="ORF">ACFO8Q_23280</name>
</gene>
<feature type="transmembrane region" description="Helical" evidence="1">
    <location>
        <begin position="6"/>
        <end position="27"/>
    </location>
</feature>
<evidence type="ECO:0000256" key="1">
    <source>
        <dbReference type="SAM" id="Phobius"/>
    </source>
</evidence>
<dbReference type="Proteomes" id="UP001596002">
    <property type="component" value="Unassembled WGS sequence"/>
</dbReference>
<name>A0ABV9Q8I2_9BACL</name>
<dbReference type="PIRSF" id="PIRSF018571">
    <property type="entry name" value="SpoIIGA"/>
    <property type="match status" value="1"/>
</dbReference>
<keyword evidence="3" id="KW-1185">Reference proteome</keyword>
<comment type="caution">
    <text evidence="2">The sequence shown here is derived from an EMBL/GenBank/DDBJ whole genome shotgun (WGS) entry which is preliminary data.</text>
</comment>
<keyword evidence="1" id="KW-0812">Transmembrane</keyword>
<dbReference type="NCBIfam" id="TIGR02854">
    <property type="entry name" value="spore_II_GA"/>
    <property type="match status" value="1"/>
</dbReference>
<accession>A0ABV9Q8I2</accession>
<organism evidence="2 3">
    <name type="scientific">Effusibacillus consociatus</name>
    <dbReference type="NCBI Taxonomy" id="1117041"/>
    <lineage>
        <taxon>Bacteria</taxon>
        <taxon>Bacillati</taxon>
        <taxon>Bacillota</taxon>
        <taxon>Bacilli</taxon>
        <taxon>Bacillales</taxon>
        <taxon>Alicyclobacillaceae</taxon>
        <taxon>Effusibacillus</taxon>
    </lineage>
</organism>
<protein>
    <submittedName>
        <fullName evidence="2">Sigma-E processing peptidase SpoIIGA</fullName>
    </submittedName>
</protein>
<dbReference type="RefSeq" id="WP_380029585.1">
    <property type="nucleotide sequence ID" value="NZ_JBHSHC010000157.1"/>
</dbReference>
<sequence>MPVIFIDVVWLINFVMDAVILVAAAWMGRRKVRWWRIALGSAVGASYALLFLMPGGTEPFISWGAKILFSCLMVILTFHPKNVLEFLRFWGLFYLASFVIGGATYGLNFLLGETRPIGGMVLVSHEAVWGVNKQFVLLSIPVIYLIGKVAWNRIERFKKREGNLWHVELALEGVRVEFTGLLDTGNVLTDPISGLPVAVVEWRALEPLLPPSLLEAYREHRDVTMDLGEKAVEGDWQSRLRIVPYRGVGGTVGMLLAFRPSKFVVRQGETVSAVSKILVAINPKPMSGDEAYHAILPPACIAETDSSIAS</sequence>
<reference evidence="3" key="1">
    <citation type="journal article" date="2019" name="Int. J. Syst. Evol. Microbiol.">
        <title>The Global Catalogue of Microorganisms (GCM) 10K type strain sequencing project: providing services to taxonomists for standard genome sequencing and annotation.</title>
        <authorList>
            <consortium name="The Broad Institute Genomics Platform"/>
            <consortium name="The Broad Institute Genome Sequencing Center for Infectious Disease"/>
            <person name="Wu L."/>
            <person name="Ma J."/>
        </authorList>
    </citation>
    <scope>NUCLEOTIDE SEQUENCE [LARGE SCALE GENOMIC DNA]</scope>
    <source>
        <strain evidence="3">WYCCWR 12678</strain>
    </source>
</reference>
<evidence type="ECO:0000313" key="2">
    <source>
        <dbReference type="EMBL" id="MFC4770203.1"/>
    </source>
</evidence>